<evidence type="ECO:0000256" key="4">
    <source>
        <dbReference type="ARBA" id="ARBA00023136"/>
    </source>
</evidence>
<dbReference type="RefSeq" id="WP_345468615.1">
    <property type="nucleotide sequence ID" value="NZ_BAABHF010000026.1"/>
</dbReference>
<dbReference type="InterPro" id="IPR000412">
    <property type="entry name" value="ABC_2_transport"/>
</dbReference>
<feature type="transmembrane region" description="Helical" evidence="6">
    <location>
        <begin position="155"/>
        <end position="182"/>
    </location>
</feature>
<feature type="transmembrane region" description="Helical" evidence="6">
    <location>
        <begin position="79"/>
        <end position="102"/>
    </location>
</feature>
<evidence type="ECO:0000259" key="7">
    <source>
        <dbReference type="PROSITE" id="PS51012"/>
    </source>
</evidence>
<keyword evidence="3 6" id="KW-1133">Transmembrane helix</keyword>
<comment type="similarity">
    <text evidence="6">Belongs to the ABC-2 integral membrane protein family.</text>
</comment>
<keyword evidence="4 6" id="KW-0472">Membrane</keyword>
<evidence type="ECO:0000313" key="8">
    <source>
        <dbReference type="EMBL" id="GAA4502233.1"/>
    </source>
</evidence>
<dbReference type="PANTHER" id="PTHR43229:SF2">
    <property type="entry name" value="NODULATION PROTEIN J"/>
    <property type="match status" value="1"/>
</dbReference>
<evidence type="ECO:0000313" key="9">
    <source>
        <dbReference type="Proteomes" id="UP001500503"/>
    </source>
</evidence>
<dbReference type="InterPro" id="IPR051784">
    <property type="entry name" value="Nod_factor_ABC_transporter"/>
</dbReference>
<keyword evidence="5" id="KW-0046">Antibiotic resistance</keyword>
<feature type="transmembrane region" description="Helical" evidence="6">
    <location>
        <begin position="194"/>
        <end position="216"/>
    </location>
</feature>
<evidence type="ECO:0000256" key="1">
    <source>
        <dbReference type="ARBA" id="ARBA00004141"/>
    </source>
</evidence>
<dbReference type="Proteomes" id="UP001500503">
    <property type="component" value="Unassembled WGS sequence"/>
</dbReference>
<keyword evidence="9" id="KW-1185">Reference proteome</keyword>
<accession>A0ABP8QHK0</accession>
<reference evidence="9" key="1">
    <citation type="journal article" date="2019" name="Int. J. Syst. Evol. Microbiol.">
        <title>The Global Catalogue of Microorganisms (GCM) 10K type strain sequencing project: providing services to taxonomists for standard genome sequencing and annotation.</title>
        <authorList>
            <consortium name="The Broad Institute Genomics Platform"/>
            <consortium name="The Broad Institute Genome Sequencing Center for Infectious Disease"/>
            <person name="Wu L."/>
            <person name="Ma J."/>
        </authorList>
    </citation>
    <scope>NUCLEOTIDE SEQUENCE [LARGE SCALE GENOMIC DNA]</scope>
    <source>
        <strain evidence="9">JCM 17933</strain>
    </source>
</reference>
<organism evidence="8 9">
    <name type="scientific">Actinoallomurus oryzae</name>
    <dbReference type="NCBI Taxonomy" id="502180"/>
    <lineage>
        <taxon>Bacteria</taxon>
        <taxon>Bacillati</taxon>
        <taxon>Actinomycetota</taxon>
        <taxon>Actinomycetes</taxon>
        <taxon>Streptosporangiales</taxon>
        <taxon>Thermomonosporaceae</taxon>
        <taxon>Actinoallomurus</taxon>
    </lineage>
</organism>
<protein>
    <recommendedName>
        <fullName evidence="6">Transport permease protein</fullName>
    </recommendedName>
</protein>
<dbReference type="Pfam" id="PF01061">
    <property type="entry name" value="ABC2_membrane"/>
    <property type="match status" value="1"/>
</dbReference>
<dbReference type="PRINTS" id="PR00164">
    <property type="entry name" value="ABC2TRNSPORT"/>
</dbReference>
<dbReference type="PANTHER" id="PTHR43229">
    <property type="entry name" value="NODULATION PROTEIN J"/>
    <property type="match status" value="1"/>
</dbReference>
<feature type="domain" description="ABC transmembrane type-2" evidence="7">
    <location>
        <begin position="44"/>
        <end position="288"/>
    </location>
</feature>
<feature type="transmembrane region" description="Helical" evidence="6">
    <location>
        <begin position="54"/>
        <end position="73"/>
    </location>
</feature>
<dbReference type="EMBL" id="BAABHF010000026">
    <property type="protein sequence ID" value="GAA4502233.1"/>
    <property type="molecule type" value="Genomic_DNA"/>
</dbReference>
<evidence type="ECO:0000256" key="6">
    <source>
        <dbReference type="RuleBase" id="RU361157"/>
    </source>
</evidence>
<feature type="transmembrane region" description="Helical" evidence="6">
    <location>
        <begin position="123"/>
        <end position="149"/>
    </location>
</feature>
<evidence type="ECO:0000256" key="5">
    <source>
        <dbReference type="ARBA" id="ARBA00023251"/>
    </source>
</evidence>
<evidence type="ECO:0000256" key="2">
    <source>
        <dbReference type="ARBA" id="ARBA00022692"/>
    </source>
</evidence>
<dbReference type="PROSITE" id="PS51012">
    <property type="entry name" value="ABC_TM2"/>
    <property type="match status" value="1"/>
</dbReference>
<evidence type="ECO:0000256" key="3">
    <source>
        <dbReference type="ARBA" id="ARBA00022989"/>
    </source>
</evidence>
<name>A0ABP8QHK0_9ACTN</name>
<keyword evidence="2 6" id="KW-0812">Transmembrane</keyword>
<gene>
    <name evidence="8" type="ORF">GCM10023191_053530</name>
</gene>
<comment type="subcellular location">
    <subcellularLocation>
        <location evidence="6">Cell membrane</location>
        <topology evidence="6">Multi-pass membrane protein</topology>
    </subcellularLocation>
    <subcellularLocation>
        <location evidence="1">Membrane</location>
        <topology evidence="1">Multi-pass membrane protein</topology>
    </subcellularLocation>
</comment>
<dbReference type="InterPro" id="IPR013525">
    <property type="entry name" value="ABC2_TM"/>
</dbReference>
<dbReference type="InterPro" id="IPR047817">
    <property type="entry name" value="ABC2_TM_bact-type"/>
</dbReference>
<sequence>MTTDVRAPANVARVHVARRGLAHDLRAVKIVLHRELLRFLYDRSRMISQVIQPVLYLLVLGTGLGSLVSGGGTVNLKTFIFPGVIAMSVMFTGMFSAASIVWDREFGFLREMLVAPVGRTAIVVGKVLGGAVVATLQGVVILALAGLAGVPYDPVMILTLIAVMFTGAFTITAFGVVLAARIRRMQSFFGIMQMAMMPMMFLSGALFPLSGLPAWLSVLTRINPLTYAVDPLRHAVFAHITASPALKARFNPGVTWFGWHVPPLLEVGLVIVLGAGLLAGAIAQFRRTD</sequence>
<feature type="transmembrane region" description="Helical" evidence="6">
    <location>
        <begin position="264"/>
        <end position="283"/>
    </location>
</feature>
<proteinExistence type="inferred from homology"/>
<keyword evidence="6" id="KW-1003">Cell membrane</keyword>
<comment type="caution">
    <text evidence="8">The sequence shown here is derived from an EMBL/GenBank/DDBJ whole genome shotgun (WGS) entry which is preliminary data.</text>
</comment>
<keyword evidence="6" id="KW-0813">Transport</keyword>